<dbReference type="InterPro" id="IPR043128">
    <property type="entry name" value="Rev_trsase/Diguanyl_cyclase"/>
</dbReference>
<dbReference type="InterPro" id="IPR012337">
    <property type="entry name" value="RNaseH-like_sf"/>
</dbReference>
<evidence type="ECO:0000313" key="3">
    <source>
        <dbReference type="EMBL" id="KAJ6826863.1"/>
    </source>
</evidence>
<reference evidence="3" key="2">
    <citation type="submission" date="2023-04" db="EMBL/GenBank/DDBJ databases">
        <authorList>
            <person name="Bruccoleri R.E."/>
            <person name="Oakeley E.J."/>
            <person name="Faust A.-M."/>
            <person name="Dessus-Babus S."/>
            <person name="Altorfer M."/>
            <person name="Burckhardt D."/>
            <person name="Oertli M."/>
            <person name="Naumann U."/>
            <person name="Petersen F."/>
            <person name="Wong J."/>
        </authorList>
    </citation>
    <scope>NUCLEOTIDE SEQUENCE</scope>
    <source>
        <strain evidence="3">GSM-AAB239-AS_SAM_17_03QT</strain>
        <tissue evidence="3">Leaf</tissue>
    </source>
</reference>
<dbReference type="AlphaFoldDB" id="A0AAX6GEE0"/>
<dbReference type="InterPro" id="IPR043502">
    <property type="entry name" value="DNA/RNA_pol_sf"/>
</dbReference>
<protein>
    <recommendedName>
        <fullName evidence="5">RNase H type-1 domain-containing protein</fullName>
    </recommendedName>
</protein>
<dbReference type="InterPro" id="IPR036397">
    <property type="entry name" value="RNaseH_sf"/>
</dbReference>
<dbReference type="SUPFAM" id="SSF53098">
    <property type="entry name" value="Ribonuclease H-like"/>
    <property type="match status" value="1"/>
</dbReference>
<dbReference type="InterPro" id="IPR041577">
    <property type="entry name" value="RT_RNaseH_2"/>
</dbReference>
<dbReference type="Pfam" id="PF17919">
    <property type="entry name" value="RT_RNaseH_2"/>
    <property type="match status" value="1"/>
</dbReference>
<keyword evidence="4" id="KW-1185">Reference proteome</keyword>
<sequence>MSTFFRLLKKGVSFVWDEACQKAFNDIKQYLTNPPVLVPPVVERPFLLYVRALDHSLGALLAQKSNMGHEQAIYYLSRMMVGAEHRYTPVEKECLALVFVVQKTRHYVTGQTIHVISRINPIRVLMRKSTLADFLAAYPIPETSKLYKDIPNEVVDCNMTLKDDIWQLYFDGASRVGPKGNIVSGVGIVLVSPDKMVIYRAYSLNEPCSNNVAEYNALLIGLQVAKQLDIEFLEAYGDSQLIVNQVRGTYEVRNSDLIPYHQVVIELVLSFKGFFIEFVPRSQNLEADAFASLATDLAIPIRR</sequence>
<evidence type="ECO:0008006" key="5">
    <source>
        <dbReference type="Google" id="ProtNLM"/>
    </source>
</evidence>
<dbReference type="GO" id="GO:0003676">
    <property type="term" value="F:nucleic acid binding"/>
    <property type="evidence" value="ECO:0007669"/>
    <property type="project" value="InterPro"/>
</dbReference>
<feature type="domain" description="Reverse transcriptase/retrotransposon-derived protein RNase H-like" evidence="2">
    <location>
        <begin position="16"/>
        <end position="115"/>
    </location>
</feature>
<evidence type="ECO:0000259" key="2">
    <source>
        <dbReference type="Pfam" id="PF17919"/>
    </source>
</evidence>
<reference evidence="3" key="1">
    <citation type="journal article" date="2023" name="GigaByte">
        <title>Genome assembly of the bearded iris, Iris pallida Lam.</title>
        <authorList>
            <person name="Bruccoleri R.E."/>
            <person name="Oakeley E.J."/>
            <person name="Faust A.M.E."/>
            <person name="Altorfer M."/>
            <person name="Dessus-Babus S."/>
            <person name="Burckhardt D."/>
            <person name="Oertli M."/>
            <person name="Naumann U."/>
            <person name="Petersen F."/>
            <person name="Wong J."/>
        </authorList>
    </citation>
    <scope>NUCLEOTIDE SEQUENCE</scope>
    <source>
        <strain evidence="3">GSM-AAB239-AS_SAM_17_03QT</strain>
    </source>
</reference>
<evidence type="ECO:0000259" key="1">
    <source>
        <dbReference type="Pfam" id="PF13456"/>
    </source>
</evidence>
<dbReference type="PANTHER" id="PTHR48475:SF1">
    <property type="entry name" value="RNASE H TYPE-1 DOMAIN-CONTAINING PROTEIN"/>
    <property type="match status" value="1"/>
</dbReference>
<dbReference type="SUPFAM" id="SSF56672">
    <property type="entry name" value="DNA/RNA polymerases"/>
    <property type="match status" value="1"/>
</dbReference>
<comment type="caution">
    <text evidence="3">The sequence shown here is derived from an EMBL/GenBank/DDBJ whole genome shotgun (WGS) entry which is preliminary data.</text>
</comment>
<gene>
    <name evidence="3" type="ORF">M6B38_369495</name>
</gene>
<dbReference type="Proteomes" id="UP001140949">
    <property type="component" value="Unassembled WGS sequence"/>
</dbReference>
<dbReference type="PANTHER" id="PTHR48475">
    <property type="entry name" value="RIBONUCLEASE H"/>
    <property type="match status" value="1"/>
</dbReference>
<dbReference type="EMBL" id="JANAVB010020599">
    <property type="protein sequence ID" value="KAJ6826863.1"/>
    <property type="molecule type" value="Genomic_DNA"/>
</dbReference>
<dbReference type="CDD" id="cd09279">
    <property type="entry name" value="RNase_HI_like"/>
    <property type="match status" value="1"/>
</dbReference>
<dbReference type="InterPro" id="IPR002156">
    <property type="entry name" value="RNaseH_domain"/>
</dbReference>
<dbReference type="Gene3D" id="3.10.20.370">
    <property type="match status" value="1"/>
</dbReference>
<dbReference type="Gene3D" id="3.30.420.10">
    <property type="entry name" value="Ribonuclease H-like superfamily/Ribonuclease H"/>
    <property type="match status" value="1"/>
</dbReference>
<evidence type="ECO:0000313" key="4">
    <source>
        <dbReference type="Proteomes" id="UP001140949"/>
    </source>
</evidence>
<organism evidence="3 4">
    <name type="scientific">Iris pallida</name>
    <name type="common">Sweet iris</name>
    <dbReference type="NCBI Taxonomy" id="29817"/>
    <lineage>
        <taxon>Eukaryota</taxon>
        <taxon>Viridiplantae</taxon>
        <taxon>Streptophyta</taxon>
        <taxon>Embryophyta</taxon>
        <taxon>Tracheophyta</taxon>
        <taxon>Spermatophyta</taxon>
        <taxon>Magnoliopsida</taxon>
        <taxon>Liliopsida</taxon>
        <taxon>Asparagales</taxon>
        <taxon>Iridaceae</taxon>
        <taxon>Iridoideae</taxon>
        <taxon>Irideae</taxon>
        <taxon>Iris</taxon>
    </lineage>
</organism>
<dbReference type="GO" id="GO:0004523">
    <property type="term" value="F:RNA-DNA hybrid ribonuclease activity"/>
    <property type="evidence" value="ECO:0007669"/>
    <property type="project" value="InterPro"/>
</dbReference>
<name>A0AAX6GEE0_IRIPA</name>
<feature type="domain" description="RNase H type-1" evidence="1">
    <location>
        <begin position="183"/>
        <end position="293"/>
    </location>
</feature>
<proteinExistence type="predicted"/>
<accession>A0AAX6GEE0</accession>
<dbReference type="Gene3D" id="3.30.70.270">
    <property type="match status" value="1"/>
</dbReference>
<dbReference type="Pfam" id="PF13456">
    <property type="entry name" value="RVT_3"/>
    <property type="match status" value="1"/>
</dbReference>